<protein>
    <submittedName>
        <fullName evidence="1">Uncharacterized protein</fullName>
    </submittedName>
</protein>
<evidence type="ECO:0000313" key="1">
    <source>
        <dbReference type="EMBL" id="GIX70265.1"/>
    </source>
</evidence>
<proteinExistence type="predicted"/>
<dbReference type="AlphaFoldDB" id="A0AAV4MEI9"/>
<keyword evidence="2" id="KW-1185">Reference proteome</keyword>
<comment type="caution">
    <text evidence="1">The sequence shown here is derived from an EMBL/GenBank/DDBJ whole genome shotgun (WGS) entry which is preliminary data.</text>
</comment>
<accession>A0AAV4MEI9</accession>
<sequence length="113" mass="13111">MLNLYLVPSTYTGLDRKGYDIIPSNYYQQEKNPANIYDNIGDWILFGRKRNCWSRLKDRRRGVAIVDNGDAGMTSRHIALSPTTQNKEEARGDKKKNKCIIYELDRQTADRVI</sequence>
<organism evidence="1 2">
    <name type="scientific">Caerostris extrusa</name>
    <name type="common">Bark spider</name>
    <name type="synonym">Caerostris bankana</name>
    <dbReference type="NCBI Taxonomy" id="172846"/>
    <lineage>
        <taxon>Eukaryota</taxon>
        <taxon>Metazoa</taxon>
        <taxon>Ecdysozoa</taxon>
        <taxon>Arthropoda</taxon>
        <taxon>Chelicerata</taxon>
        <taxon>Arachnida</taxon>
        <taxon>Araneae</taxon>
        <taxon>Araneomorphae</taxon>
        <taxon>Entelegynae</taxon>
        <taxon>Araneoidea</taxon>
        <taxon>Araneidae</taxon>
        <taxon>Caerostris</taxon>
    </lineage>
</organism>
<dbReference type="EMBL" id="BPLR01019662">
    <property type="protein sequence ID" value="GIX70265.1"/>
    <property type="molecule type" value="Genomic_DNA"/>
</dbReference>
<gene>
    <name evidence="1" type="ORF">CEXT_273291</name>
</gene>
<evidence type="ECO:0000313" key="2">
    <source>
        <dbReference type="Proteomes" id="UP001054945"/>
    </source>
</evidence>
<dbReference type="Proteomes" id="UP001054945">
    <property type="component" value="Unassembled WGS sequence"/>
</dbReference>
<reference evidence="1 2" key="1">
    <citation type="submission" date="2021-06" db="EMBL/GenBank/DDBJ databases">
        <title>Caerostris extrusa draft genome.</title>
        <authorList>
            <person name="Kono N."/>
            <person name="Arakawa K."/>
        </authorList>
    </citation>
    <scope>NUCLEOTIDE SEQUENCE [LARGE SCALE GENOMIC DNA]</scope>
</reference>
<name>A0AAV4MEI9_CAEEX</name>